<protein>
    <recommendedName>
        <fullName evidence="7">Ferredoxin</fullName>
    </recommendedName>
</protein>
<dbReference type="GeneID" id="17300204"/>
<reference evidence="5" key="3">
    <citation type="submission" date="2016-03" db="UniProtKB">
        <authorList>
            <consortium name="EnsemblProtists"/>
        </authorList>
    </citation>
    <scope>IDENTIFICATION</scope>
</reference>
<name>L1J6A5_GUITC</name>
<dbReference type="InterPro" id="IPR001080">
    <property type="entry name" value="3Fe4S_ferredoxin"/>
</dbReference>
<keyword evidence="1" id="KW-0479">Metal-binding</keyword>
<dbReference type="PRINTS" id="PR00352">
    <property type="entry name" value="3FE4SFRDOXIN"/>
</dbReference>
<dbReference type="OMA" id="HWVPFES"/>
<dbReference type="PANTHER" id="PTHR45295">
    <property type="entry name" value="CHAPERONE PROTEIN DNAJ C76, CHLOROPLASTIC"/>
    <property type="match status" value="1"/>
</dbReference>
<reference evidence="4 6" key="1">
    <citation type="journal article" date="2012" name="Nature">
        <title>Algal genomes reveal evolutionary mosaicism and the fate of nucleomorphs.</title>
        <authorList>
            <consortium name="DOE Joint Genome Institute"/>
            <person name="Curtis B.A."/>
            <person name="Tanifuji G."/>
            <person name="Burki F."/>
            <person name="Gruber A."/>
            <person name="Irimia M."/>
            <person name="Maruyama S."/>
            <person name="Arias M.C."/>
            <person name="Ball S.G."/>
            <person name="Gile G.H."/>
            <person name="Hirakawa Y."/>
            <person name="Hopkins J.F."/>
            <person name="Kuo A."/>
            <person name="Rensing S.A."/>
            <person name="Schmutz J."/>
            <person name="Symeonidi A."/>
            <person name="Elias M."/>
            <person name="Eveleigh R.J."/>
            <person name="Herman E.K."/>
            <person name="Klute M.J."/>
            <person name="Nakayama T."/>
            <person name="Obornik M."/>
            <person name="Reyes-Prieto A."/>
            <person name="Armbrust E.V."/>
            <person name="Aves S.J."/>
            <person name="Beiko R.G."/>
            <person name="Coutinho P."/>
            <person name="Dacks J.B."/>
            <person name="Durnford D.G."/>
            <person name="Fast N.M."/>
            <person name="Green B.R."/>
            <person name="Grisdale C.J."/>
            <person name="Hempel F."/>
            <person name="Henrissat B."/>
            <person name="Hoppner M.P."/>
            <person name="Ishida K."/>
            <person name="Kim E."/>
            <person name="Koreny L."/>
            <person name="Kroth P.G."/>
            <person name="Liu Y."/>
            <person name="Malik S.B."/>
            <person name="Maier U.G."/>
            <person name="McRose D."/>
            <person name="Mock T."/>
            <person name="Neilson J.A."/>
            <person name="Onodera N.T."/>
            <person name="Poole A.M."/>
            <person name="Pritham E.J."/>
            <person name="Richards T.A."/>
            <person name="Rocap G."/>
            <person name="Roy S.W."/>
            <person name="Sarai C."/>
            <person name="Schaack S."/>
            <person name="Shirato S."/>
            <person name="Slamovits C.H."/>
            <person name="Spencer D.F."/>
            <person name="Suzuki S."/>
            <person name="Worden A.Z."/>
            <person name="Zauner S."/>
            <person name="Barry K."/>
            <person name="Bell C."/>
            <person name="Bharti A.K."/>
            <person name="Crow J.A."/>
            <person name="Grimwood J."/>
            <person name="Kramer R."/>
            <person name="Lindquist E."/>
            <person name="Lucas S."/>
            <person name="Salamov A."/>
            <person name="McFadden G.I."/>
            <person name="Lane C.E."/>
            <person name="Keeling P.J."/>
            <person name="Gray M.W."/>
            <person name="Grigoriev I.V."/>
            <person name="Archibald J.M."/>
        </authorList>
    </citation>
    <scope>NUCLEOTIDE SEQUENCE</scope>
    <source>
        <strain evidence="4 6">CCMP2712</strain>
    </source>
</reference>
<dbReference type="AlphaFoldDB" id="L1J6A5"/>
<evidence type="ECO:0000313" key="4">
    <source>
        <dbReference type="EMBL" id="EKX43625.1"/>
    </source>
</evidence>
<keyword evidence="3" id="KW-0411">Iron-sulfur</keyword>
<dbReference type="PaxDb" id="55529-EKX43625"/>
<feature type="non-terminal residue" evidence="4">
    <location>
        <position position="85"/>
    </location>
</feature>
<dbReference type="GO" id="GO:0009055">
    <property type="term" value="F:electron transfer activity"/>
    <property type="evidence" value="ECO:0007669"/>
    <property type="project" value="InterPro"/>
</dbReference>
<organism evidence="4">
    <name type="scientific">Guillardia theta (strain CCMP2712)</name>
    <name type="common">Cryptophyte</name>
    <dbReference type="NCBI Taxonomy" id="905079"/>
    <lineage>
        <taxon>Eukaryota</taxon>
        <taxon>Cryptophyceae</taxon>
        <taxon>Pyrenomonadales</taxon>
        <taxon>Geminigeraceae</taxon>
        <taxon>Guillardia</taxon>
    </lineage>
</organism>
<dbReference type="EMBL" id="JH993009">
    <property type="protein sequence ID" value="EKX43625.1"/>
    <property type="molecule type" value="Genomic_DNA"/>
</dbReference>
<evidence type="ECO:0008006" key="7">
    <source>
        <dbReference type="Google" id="ProtNLM"/>
    </source>
</evidence>
<dbReference type="Pfam" id="PF13370">
    <property type="entry name" value="Fer4_13"/>
    <property type="match status" value="1"/>
</dbReference>
<sequence>GAALDRFVYVDEATCIGCTNCATVARSTFFMEQMYGRARAFRQASFLSGGDSEDTIAEAVATCPVDCIWYVSWDDLVALETERKY</sequence>
<dbReference type="GO" id="GO:0005506">
    <property type="term" value="F:iron ion binding"/>
    <property type="evidence" value="ECO:0007669"/>
    <property type="project" value="InterPro"/>
</dbReference>
<evidence type="ECO:0000313" key="5">
    <source>
        <dbReference type="EnsemblProtists" id="EKX43625"/>
    </source>
</evidence>
<gene>
    <name evidence="4" type="ORF">GUITHDRAFT_52770</name>
</gene>
<evidence type="ECO:0000256" key="1">
    <source>
        <dbReference type="ARBA" id="ARBA00022723"/>
    </source>
</evidence>
<evidence type="ECO:0000256" key="2">
    <source>
        <dbReference type="ARBA" id="ARBA00023004"/>
    </source>
</evidence>
<keyword evidence="2" id="KW-0408">Iron</keyword>
<keyword evidence="6" id="KW-1185">Reference proteome</keyword>
<dbReference type="EnsemblProtists" id="EKX43625">
    <property type="protein sequence ID" value="EKX43625"/>
    <property type="gene ID" value="GUITHDRAFT_52770"/>
</dbReference>
<dbReference type="OrthoDB" id="376357at2759"/>
<accession>L1J6A5</accession>
<dbReference type="eggNOG" id="KOG0716">
    <property type="taxonomic scope" value="Eukaryota"/>
</dbReference>
<proteinExistence type="predicted"/>
<dbReference type="STRING" id="905079.L1J6A5"/>
<reference evidence="6" key="2">
    <citation type="submission" date="2012-11" db="EMBL/GenBank/DDBJ databases">
        <authorList>
            <person name="Kuo A."/>
            <person name="Curtis B.A."/>
            <person name="Tanifuji G."/>
            <person name="Burki F."/>
            <person name="Gruber A."/>
            <person name="Irimia M."/>
            <person name="Maruyama S."/>
            <person name="Arias M.C."/>
            <person name="Ball S.G."/>
            <person name="Gile G.H."/>
            <person name="Hirakawa Y."/>
            <person name="Hopkins J.F."/>
            <person name="Rensing S.A."/>
            <person name="Schmutz J."/>
            <person name="Symeonidi A."/>
            <person name="Elias M."/>
            <person name="Eveleigh R.J."/>
            <person name="Herman E.K."/>
            <person name="Klute M.J."/>
            <person name="Nakayama T."/>
            <person name="Obornik M."/>
            <person name="Reyes-Prieto A."/>
            <person name="Armbrust E.V."/>
            <person name="Aves S.J."/>
            <person name="Beiko R.G."/>
            <person name="Coutinho P."/>
            <person name="Dacks J.B."/>
            <person name="Durnford D.G."/>
            <person name="Fast N.M."/>
            <person name="Green B.R."/>
            <person name="Grisdale C."/>
            <person name="Hempe F."/>
            <person name="Henrissat B."/>
            <person name="Hoppner M.P."/>
            <person name="Ishida K.-I."/>
            <person name="Kim E."/>
            <person name="Koreny L."/>
            <person name="Kroth P.G."/>
            <person name="Liu Y."/>
            <person name="Malik S.-B."/>
            <person name="Maier U.G."/>
            <person name="McRose D."/>
            <person name="Mock T."/>
            <person name="Neilson J.A."/>
            <person name="Onodera N.T."/>
            <person name="Poole A.M."/>
            <person name="Pritham E.J."/>
            <person name="Richards T.A."/>
            <person name="Rocap G."/>
            <person name="Roy S.W."/>
            <person name="Sarai C."/>
            <person name="Schaack S."/>
            <person name="Shirato S."/>
            <person name="Slamovits C.H."/>
            <person name="Spencer D.F."/>
            <person name="Suzuki S."/>
            <person name="Worden A.Z."/>
            <person name="Zauner S."/>
            <person name="Barry K."/>
            <person name="Bell C."/>
            <person name="Bharti A.K."/>
            <person name="Crow J.A."/>
            <person name="Grimwood J."/>
            <person name="Kramer R."/>
            <person name="Lindquist E."/>
            <person name="Lucas S."/>
            <person name="Salamov A."/>
            <person name="McFadden G.I."/>
            <person name="Lane C.E."/>
            <person name="Keeling P.J."/>
            <person name="Gray M.W."/>
            <person name="Grigoriev I.V."/>
            <person name="Archibald J.M."/>
        </authorList>
    </citation>
    <scope>NUCLEOTIDE SEQUENCE</scope>
    <source>
        <strain evidence="6">CCMP2712</strain>
    </source>
</reference>
<dbReference type="Proteomes" id="UP000011087">
    <property type="component" value="Unassembled WGS sequence"/>
</dbReference>
<dbReference type="RefSeq" id="XP_005830605.1">
    <property type="nucleotide sequence ID" value="XM_005830548.1"/>
</dbReference>
<dbReference type="KEGG" id="gtt:GUITHDRAFT_52770"/>
<dbReference type="PANTHER" id="PTHR45295:SF1">
    <property type="entry name" value="CHAPERONE PROTEIN DNAJ C76, CHLOROPLASTIC"/>
    <property type="match status" value="1"/>
</dbReference>
<dbReference type="SUPFAM" id="SSF54862">
    <property type="entry name" value="4Fe-4S ferredoxins"/>
    <property type="match status" value="1"/>
</dbReference>
<evidence type="ECO:0000313" key="6">
    <source>
        <dbReference type="Proteomes" id="UP000011087"/>
    </source>
</evidence>
<dbReference type="HOGENOM" id="CLU_139698_4_1_1"/>
<dbReference type="Gene3D" id="3.30.70.20">
    <property type="match status" value="1"/>
</dbReference>
<dbReference type="GO" id="GO:0051536">
    <property type="term" value="F:iron-sulfur cluster binding"/>
    <property type="evidence" value="ECO:0007669"/>
    <property type="project" value="UniProtKB-KW"/>
</dbReference>
<evidence type="ECO:0000256" key="3">
    <source>
        <dbReference type="ARBA" id="ARBA00023014"/>
    </source>
</evidence>
<feature type="non-terminal residue" evidence="4">
    <location>
        <position position="1"/>
    </location>
</feature>